<dbReference type="Proteomes" id="UP001165427">
    <property type="component" value="Unassembled WGS sequence"/>
</dbReference>
<keyword evidence="2" id="KW-1185">Reference proteome</keyword>
<dbReference type="EMBL" id="JALJRB010000062">
    <property type="protein sequence ID" value="MCJ8503187.1"/>
    <property type="molecule type" value="Genomic_DNA"/>
</dbReference>
<protein>
    <submittedName>
        <fullName evidence="1">Uncharacterized protein</fullName>
    </submittedName>
</protein>
<reference evidence="1" key="1">
    <citation type="submission" date="2022-04" db="EMBL/GenBank/DDBJ databases">
        <title>Desulfatitalea alkaliphila sp. nov., a novel anaerobic sulfate-reducing bacterium isolated from terrestrial mud volcano, Taman Peninsula, Russia.</title>
        <authorList>
            <person name="Khomyakova M.A."/>
            <person name="Merkel A.Y."/>
            <person name="Slobodkin A.I."/>
        </authorList>
    </citation>
    <scope>NUCLEOTIDE SEQUENCE</scope>
    <source>
        <strain evidence="1">M08but</strain>
    </source>
</reference>
<feature type="non-terminal residue" evidence="1">
    <location>
        <position position="61"/>
    </location>
</feature>
<dbReference type="RefSeq" id="WP_246915192.1">
    <property type="nucleotide sequence ID" value="NZ_JALJRB010000062.1"/>
</dbReference>
<name>A0AA41UM93_9BACT</name>
<organism evidence="1 2">
    <name type="scientific">Desulfatitalea alkaliphila</name>
    <dbReference type="NCBI Taxonomy" id="2929485"/>
    <lineage>
        <taxon>Bacteria</taxon>
        <taxon>Pseudomonadati</taxon>
        <taxon>Thermodesulfobacteriota</taxon>
        <taxon>Desulfobacteria</taxon>
        <taxon>Desulfobacterales</taxon>
        <taxon>Desulfosarcinaceae</taxon>
        <taxon>Desulfatitalea</taxon>
    </lineage>
</organism>
<gene>
    <name evidence="1" type="ORF">MRX98_21620</name>
</gene>
<sequence length="61" mass="6446">MTSSSLIVMPSVGLRGNWVLFGAGNALQEGTAVGVPSWMMWRNSLWMLVKMIIGAHGAGLG</sequence>
<evidence type="ECO:0000313" key="2">
    <source>
        <dbReference type="Proteomes" id="UP001165427"/>
    </source>
</evidence>
<dbReference type="AlphaFoldDB" id="A0AA41UM93"/>
<comment type="caution">
    <text evidence="1">The sequence shown here is derived from an EMBL/GenBank/DDBJ whole genome shotgun (WGS) entry which is preliminary data.</text>
</comment>
<accession>A0AA41UM93</accession>
<proteinExistence type="predicted"/>
<evidence type="ECO:0000313" key="1">
    <source>
        <dbReference type="EMBL" id="MCJ8503187.1"/>
    </source>
</evidence>